<evidence type="ECO:0000259" key="2">
    <source>
        <dbReference type="Pfam" id="PF07282"/>
    </source>
</evidence>
<dbReference type="GO" id="GO:0003677">
    <property type="term" value="F:DNA binding"/>
    <property type="evidence" value="ECO:0007669"/>
    <property type="project" value="UniProtKB-KW"/>
</dbReference>
<name>A0A1V3C8H1_9ACTN</name>
<keyword evidence="4" id="KW-1185">Reference proteome</keyword>
<comment type="caution">
    <text evidence="3">The sequence shown here is derived from an EMBL/GenBank/DDBJ whole genome shotgun (WGS) entry which is preliminary data.</text>
</comment>
<dbReference type="STRING" id="501010.NOSIN_07655"/>
<keyword evidence="1" id="KW-0238">DNA-binding</keyword>
<organism evidence="3 4">
    <name type="scientific">Nocardiopsis sinuspersici</name>
    <dbReference type="NCBI Taxonomy" id="501010"/>
    <lineage>
        <taxon>Bacteria</taxon>
        <taxon>Bacillati</taxon>
        <taxon>Actinomycetota</taxon>
        <taxon>Actinomycetes</taxon>
        <taxon>Streptosporangiales</taxon>
        <taxon>Nocardiopsidaceae</taxon>
        <taxon>Nocardiopsis</taxon>
    </lineage>
</organism>
<dbReference type="OrthoDB" id="6230307at2"/>
<dbReference type="InterPro" id="IPR010095">
    <property type="entry name" value="Cas12f1-like_TNB"/>
</dbReference>
<dbReference type="NCBIfam" id="NF040570">
    <property type="entry name" value="guided_TnpB"/>
    <property type="match status" value="1"/>
</dbReference>
<evidence type="ECO:0000313" key="4">
    <source>
        <dbReference type="Proteomes" id="UP000189004"/>
    </source>
</evidence>
<evidence type="ECO:0000256" key="1">
    <source>
        <dbReference type="ARBA" id="ARBA00023125"/>
    </source>
</evidence>
<reference evidence="4" key="1">
    <citation type="submission" date="2016-08" db="EMBL/GenBank/DDBJ databases">
        <authorList>
            <person name="Tokovenko B."/>
            <person name="Kalinowski J."/>
        </authorList>
    </citation>
    <scope>NUCLEOTIDE SEQUENCE [LARGE SCALE GENOMIC DNA]</scope>
    <source>
        <strain evidence="4">UTMC102</strain>
    </source>
</reference>
<protein>
    <submittedName>
        <fullName evidence="3">Transposase</fullName>
    </submittedName>
</protein>
<evidence type="ECO:0000313" key="3">
    <source>
        <dbReference type="EMBL" id="OOC57071.1"/>
    </source>
</evidence>
<dbReference type="EMBL" id="MCOK01000001">
    <property type="protein sequence ID" value="OOC57071.1"/>
    <property type="molecule type" value="Genomic_DNA"/>
</dbReference>
<dbReference type="AlphaFoldDB" id="A0A1V3C8H1"/>
<dbReference type="Proteomes" id="UP000189004">
    <property type="component" value="Unassembled WGS sequence"/>
</dbReference>
<feature type="domain" description="Cas12f1-like TNB" evidence="2">
    <location>
        <begin position="341"/>
        <end position="409"/>
    </location>
</feature>
<sequence>MSHDILVKRQVGHRARLVLSPAHVSTLDGQAHAARALWNMLHEWWTMVGENRRVDLRDADAAIRRARKDMDFLAVLPAQAAQAVLKTYFRAWRNCWAGRADEPTFKSRIRSVMSVDVPQGQHLNIVRVHRRWGMANLPKIGRVRFRWTKDLPVGKRANAENRITGARLIKDALGWHIAFRVQTLEAEPEAHTGPEVGVDVGVTVPLALSDGNHQGHGRPARTEDGTADRDKWLNAKEKTKLLRLERRAAQRKQHRKPGERTSHRLHRTYDQIRGLRARSTRRHQDWQHKTTTALAQQYGTVVVEALTITNMTRSAKGTVEEPGANVAQKSGLNRAIAQEAWGRTVTMLAYKLAWRGGTLVRVPAPGTSQRCSECGFTTPGNREDQATFVCKKEGCGFEANADDNAALNILHLYRIGHVVEVPAAGRAVVRRARRVKPTTER</sequence>
<accession>A0A1V3C8H1</accession>
<proteinExistence type="predicted"/>
<dbReference type="RefSeq" id="WP_077693478.1">
    <property type="nucleotide sequence ID" value="NZ_MCOK01000001.1"/>
</dbReference>
<dbReference type="Pfam" id="PF07282">
    <property type="entry name" value="Cas12f1-like_TNB"/>
    <property type="match status" value="1"/>
</dbReference>
<gene>
    <name evidence="3" type="ORF">NOSIN_07655</name>
</gene>